<reference evidence="2 3" key="1">
    <citation type="submission" date="2019-02" db="EMBL/GenBank/DDBJ databases">
        <authorList>
            <person name="Goldberg S.R."/>
            <person name="Haltli B.A."/>
            <person name="Correa H."/>
            <person name="Russell K.G."/>
        </authorList>
    </citation>
    <scope>NUCLEOTIDE SEQUENCE [LARGE SCALE GENOMIC DNA]</scope>
    <source>
        <strain evidence="2 3">JCM 16186</strain>
    </source>
</reference>
<organism evidence="2 3">
    <name type="scientific">Fulvivirga kasyanovii</name>
    <dbReference type="NCBI Taxonomy" id="396812"/>
    <lineage>
        <taxon>Bacteria</taxon>
        <taxon>Pseudomonadati</taxon>
        <taxon>Bacteroidota</taxon>
        <taxon>Cytophagia</taxon>
        <taxon>Cytophagales</taxon>
        <taxon>Fulvivirgaceae</taxon>
        <taxon>Fulvivirga</taxon>
    </lineage>
</organism>
<comment type="caution">
    <text evidence="2">The sequence shown here is derived from an EMBL/GenBank/DDBJ whole genome shotgun (WGS) entry which is preliminary data.</text>
</comment>
<evidence type="ECO:0000313" key="3">
    <source>
        <dbReference type="Proteomes" id="UP000798808"/>
    </source>
</evidence>
<feature type="signal peptide" evidence="1">
    <location>
        <begin position="1"/>
        <end position="17"/>
    </location>
</feature>
<dbReference type="RefSeq" id="WP_155169721.1">
    <property type="nucleotide sequence ID" value="NZ_BAAAFL010000053.1"/>
</dbReference>
<keyword evidence="3" id="KW-1185">Reference proteome</keyword>
<protein>
    <recommendedName>
        <fullName evidence="4">Lipoprotein</fullName>
    </recommendedName>
</protein>
<keyword evidence="1" id="KW-0732">Signal</keyword>
<evidence type="ECO:0000256" key="1">
    <source>
        <dbReference type="SAM" id="SignalP"/>
    </source>
</evidence>
<name>A0ABW9RJJ2_9BACT</name>
<evidence type="ECO:0000313" key="2">
    <source>
        <dbReference type="EMBL" id="MTI24100.1"/>
    </source>
</evidence>
<evidence type="ECO:0008006" key="4">
    <source>
        <dbReference type="Google" id="ProtNLM"/>
    </source>
</evidence>
<sequence>MKMYKPFALIVSALILAACHSEPGIEPNNCSYDAVVEDHTGLDGCGFLFRLKNGEYLYPVWPYFCGTPPQAVENPLEDFEYVNGKRVRIEFEYLEGFANVCMKGSTVIINSVEDVQCDQEE</sequence>
<proteinExistence type="predicted"/>
<gene>
    <name evidence="2" type="ORF">E1163_03985</name>
</gene>
<accession>A0ABW9RJJ2</accession>
<dbReference type="EMBL" id="SMLW01000364">
    <property type="protein sequence ID" value="MTI24100.1"/>
    <property type="molecule type" value="Genomic_DNA"/>
</dbReference>
<dbReference type="PROSITE" id="PS51257">
    <property type="entry name" value="PROKAR_LIPOPROTEIN"/>
    <property type="match status" value="1"/>
</dbReference>
<feature type="chain" id="PRO_5046442383" description="Lipoprotein" evidence="1">
    <location>
        <begin position="18"/>
        <end position="121"/>
    </location>
</feature>
<dbReference type="Proteomes" id="UP000798808">
    <property type="component" value="Unassembled WGS sequence"/>
</dbReference>